<comment type="caution">
    <text evidence="7">The sequence shown here is derived from an EMBL/GenBank/DDBJ whole genome shotgun (WGS) entry which is preliminary data.</text>
</comment>
<sequence length="507" mass="52337">MVQTGEVTVQHSKQRSAGDGGPGGAEGAGDPTCRPKRPGSKTDRGPGKYAFLPWLLMGLGAFSNIIQGKTGNPWLAGLGLLAFNSLYLTVVWSSFNPRLRDSRHPVYALGLLTAVTFAIALGFGGNWFLFFPLLSLASGTVRALRGKKLALWLIALSGTAGYLVGRHGPDPWGSFGIGYGTFLSGMVTATVLSLFDTIQELNTTRQELARSAVEKERLRFSRDLHDLLGHTLSVVVVKAEAVRRLAPRNLDAALAQAADIEAVGRQALTEIREAVTGYREGSLTTELDRARSVLEAAGIEPVVRQAGPPLPPQAGALLGWVVREGVTNTVRHSGATRCEIDVHADEERVRLTLTDDGRGPVSSGAAAPAPGLAWLRDRVPGRGGDPGGDDPGDGGPGDGSPGDGSPGDGGPGGYGVRDDLRATGSAQGPDGTGRPEPAAPGSGEPDGTAPAGPSGPVGGTGLKGLAERLAAAGGTLRSGPDGRRGFRVTAELPVGTGEMADVEELTR</sequence>
<accession>A0ABU2THP2</accession>
<feature type="transmembrane region" description="Helical" evidence="5">
    <location>
        <begin position="149"/>
        <end position="165"/>
    </location>
</feature>
<dbReference type="PANTHER" id="PTHR24421:SF63">
    <property type="entry name" value="SENSOR HISTIDINE KINASE DESK"/>
    <property type="match status" value="1"/>
</dbReference>
<dbReference type="InterPro" id="IPR011712">
    <property type="entry name" value="Sig_transdc_His_kin_sub3_dim/P"/>
</dbReference>
<evidence type="ECO:0000256" key="1">
    <source>
        <dbReference type="ARBA" id="ARBA00022679"/>
    </source>
</evidence>
<dbReference type="GO" id="GO:0016301">
    <property type="term" value="F:kinase activity"/>
    <property type="evidence" value="ECO:0007669"/>
    <property type="project" value="UniProtKB-KW"/>
</dbReference>
<evidence type="ECO:0000313" key="8">
    <source>
        <dbReference type="Proteomes" id="UP001180551"/>
    </source>
</evidence>
<dbReference type="RefSeq" id="WP_311627397.1">
    <property type="nucleotide sequence ID" value="NZ_JAVRFE010000065.1"/>
</dbReference>
<feature type="compositionally biased region" description="Gly residues" evidence="4">
    <location>
        <begin position="393"/>
        <end position="415"/>
    </location>
</feature>
<feature type="domain" description="Signal transduction histidine kinase subgroup 3 dimerisation and phosphoacceptor" evidence="6">
    <location>
        <begin position="216"/>
        <end position="282"/>
    </location>
</feature>
<keyword evidence="3" id="KW-0902">Two-component regulatory system</keyword>
<dbReference type="CDD" id="cd16917">
    <property type="entry name" value="HATPase_UhpB-NarQ-NarX-like"/>
    <property type="match status" value="1"/>
</dbReference>
<keyword evidence="5" id="KW-0812">Transmembrane</keyword>
<reference evidence="7" key="1">
    <citation type="submission" date="2024-05" db="EMBL/GenBank/DDBJ databases">
        <title>30 novel species of actinomycetes from the DSMZ collection.</title>
        <authorList>
            <person name="Nouioui I."/>
        </authorList>
    </citation>
    <scope>NUCLEOTIDE SEQUENCE</scope>
    <source>
        <strain evidence="7">DSM 41527</strain>
    </source>
</reference>
<dbReference type="SUPFAM" id="SSF55874">
    <property type="entry name" value="ATPase domain of HSP90 chaperone/DNA topoisomerase II/histidine kinase"/>
    <property type="match status" value="1"/>
</dbReference>
<dbReference type="Pfam" id="PF07730">
    <property type="entry name" value="HisKA_3"/>
    <property type="match status" value="1"/>
</dbReference>
<feature type="compositionally biased region" description="Low complexity" evidence="4">
    <location>
        <begin position="362"/>
        <end position="374"/>
    </location>
</feature>
<evidence type="ECO:0000259" key="6">
    <source>
        <dbReference type="Pfam" id="PF07730"/>
    </source>
</evidence>
<dbReference type="Proteomes" id="UP001180551">
    <property type="component" value="Unassembled WGS sequence"/>
</dbReference>
<protein>
    <submittedName>
        <fullName evidence="7">Histidine kinase</fullName>
    </submittedName>
</protein>
<dbReference type="Gene3D" id="3.30.565.10">
    <property type="entry name" value="Histidine kinase-like ATPase, C-terminal domain"/>
    <property type="match status" value="2"/>
</dbReference>
<feature type="compositionally biased region" description="Polar residues" evidence="4">
    <location>
        <begin position="1"/>
        <end position="11"/>
    </location>
</feature>
<evidence type="ECO:0000256" key="4">
    <source>
        <dbReference type="SAM" id="MobiDB-lite"/>
    </source>
</evidence>
<organism evidence="7 8">
    <name type="scientific">Streptomyces mooreae</name>
    <dbReference type="NCBI Taxonomy" id="3075523"/>
    <lineage>
        <taxon>Bacteria</taxon>
        <taxon>Bacillati</taxon>
        <taxon>Actinomycetota</taxon>
        <taxon>Actinomycetes</taxon>
        <taxon>Kitasatosporales</taxon>
        <taxon>Streptomycetaceae</taxon>
        <taxon>Streptomyces</taxon>
    </lineage>
</organism>
<dbReference type="InterPro" id="IPR036890">
    <property type="entry name" value="HATPase_C_sf"/>
</dbReference>
<evidence type="ECO:0000313" key="7">
    <source>
        <dbReference type="EMBL" id="MDT0460458.1"/>
    </source>
</evidence>
<keyword evidence="5" id="KW-0472">Membrane</keyword>
<keyword evidence="5" id="KW-1133">Transmembrane helix</keyword>
<keyword evidence="1" id="KW-0808">Transferase</keyword>
<evidence type="ECO:0000256" key="5">
    <source>
        <dbReference type="SAM" id="Phobius"/>
    </source>
</evidence>
<feature type="transmembrane region" description="Helical" evidence="5">
    <location>
        <begin position="177"/>
        <end position="195"/>
    </location>
</feature>
<evidence type="ECO:0000256" key="3">
    <source>
        <dbReference type="ARBA" id="ARBA00023012"/>
    </source>
</evidence>
<keyword evidence="8" id="KW-1185">Reference proteome</keyword>
<keyword evidence="2 7" id="KW-0418">Kinase</keyword>
<evidence type="ECO:0000256" key="2">
    <source>
        <dbReference type="ARBA" id="ARBA00022777"/>
    </source>
</evidence>
<dbReference type="InterPro" id="IPR050482">
    <property type="entry name" value="Sensor_HK_TwoCompSys"/>
</dbReference>
<dbReference type="PANTHER" id="PTHR24421">
    <property type="entry name" value="NITRATE/NITRITE SENSOR PROTEIN NARX-RELATED"/>
    <property type="match status" value="1"/>
</dbReference>
<proteinExistence type="predicted"/>
<feature type="transmembrane region" description="Helical" evidence="5">
    <location>
        <begin position="49"/>
        <end position="68"/>
    </location>
</feature>
<gene>
    <name evidence="7" type="ORF">RM550_32860</name>
</gene>
<feature type="region of interest" description="Disordered" evidence="4">
    <location>
        <begin position="1"/>
        <end position="45"/>
    </location>
</feature>
<feature type="transmembrane region" description="Helical" evidence="5">
    <location>
        <begin position="107"/>
        <end position="129"/>
    </location>
</feature>
<feature type="region of interest" description="Disordered" evidence="4">
    <location>
        <begin position="353"/>
        <end position="507"/>
    </location>
</feature>
<feature type="compositionally biased region" description="Gly residues" evidence="4">
    <location>
        <begin position="18"/>
        <end position="27"/>
    </location>
</feature>
<dbReference type="EMBL" id="JAVRFE010000065">
    <property type="protein sequence ID" value="MDT0460458.1"/>
    <property type="molecule type" value="Genomic_DNA"/>
</dbReference>
<name>A0ABU2THP2_9ACTN</name>
<dbReference type="Gene3D" id="1.20.5.1930">
    <property type="match status" value="1"/>
</dbReference>
<feature type="transmembrane region" description="Helical" evidence="5">
    <location>
        <begin position="74"/>
        <end position="95"/>
    </location>
</feature>